<name>A0ACC4CT42_POPAL</name>
<proteinExistence type="predicted"/>
<evidence type="ECO:0000313" key="2">
    <source>
        <dbReference type="Proteomes" id="UP000309997"/>
    </source>
</evidence>
<comment type="caution">
    <text evidence="1">The sequence shown here is derived from an EMBL/GenBank/DDBJ whole genome shotgun (WGS) entry which is preliminary data.</text>
</comment>
<sequence length="1110" mass="123932">MVKRAGSPCSSPVTITVSSGCKGGGSRSMGLTSPVPRTSISNNPNSPLSNNRNRTSSGGRYCSMSRDDATEENNSEFVSYTVHIPPTPDHQTFSASQSSLAEDIKNASKPDRSFISGTIFTGGFNSVTRGHVIDCSVENNESLKSGLVCGMKGCDEKAIKGKYDQALPLPKLDKRLSLAKSFKAQNHPPDFDHTRWLFETKGTYGYGNAVWPKDGYGVGSGGNGFEQPPEFGERSRRPLTRKVKVSAAILSPYRLLIVIRLVALGLFLTWRIRHPNREAMWLWGMSITCEIWFALSWILDQLPKLCPVRRVTDLSVLKERFESPNLRNPKGRSDLPGTDVFVSTADPEKEPPLVTANTILSILAVDYPVEKVACYLSDDGGSLLTFEALAETASFARIWVPFCRKHNLEPRNPEAYFGQKRDFLKNKVRLDFVRERRRVKREYDEFKVRINSLPESIRRRSDAYNAHEELRARKKHMEMGESPSETVKVPEATWMSDGSHWPGTWASGEADHSRGDHAGIIQAMLAPPNAEPVFGVEADGENLIDTTEIDIRLPMLVYVSREKRPGYDHNKKAGAMNALVRTSAIMSNGPFILNLDCDHYISNSLALREGMCFMLDRGGDRICYVQFPQRFDGIDPSDRYANHNTIFFDVSMRALDGLQGPMYVGTGCIFRRTALYGFSPPRTTEHHGWFGRRKIKLFLRKPKAAKKQEDEIALPINGDRGDIDDVDIESLLLLPIRFGNSTSLAASIPVAEYQGRLLQDLQGKGSHGRPAGSLAVPREPLDAATVAEAISVISCFYEDKTEWGKRVGWIYGSVTEDVVTGYRMHNRGWRSVYCVTKRDAFRGTAPINLTDRLHQVLRWATGSVEIFFSRNNALFATRRMKFLQRVAYFNCGMYPFTSMFLIVYCVLPAISLFSGQFIVQSLSVTFLVLLLVITITLCLLAILEIKWSGITLNDWWRNEQFWLIGGTSAHPAAVLQGLLKVIAGVDISFTLTSKSATPEDGDDGLADLYVVKWSFLMVPPITIMILNLIAIAVGVARTVYSPFPQWSRLLGGVFFSFWVLSHLYPFAKGLMGRRGRVPTIVYVWSGLLSIIISLLWVYISPPNVVSLLAT</sequence>
<accession>A0ACC4CT42</accession>
<dbReference type="Proteomes" id="UP000309997">
    <property type="component" value="Unassembled WGS sequence"/>
</dbReference>
<keyword evidence="2" id="KW-1185">Reference proteome</keyword>
<evidence type="ECO:0000313" key="1">
    <source>
        <dbReference type="EMBL" id="KAL3604468.1"/>
    </source>
</evidence>
<protein>
    <submittedName>
        <fullName evidence="1">Uncharacterized protein</fullName>
    </submittedName>
</protein>
<gene>
    <name evidence="1" type="ORF">D5086_005327</name>
</gene>
<reference evidence="1 2" key="1">
    <citation type="journal article" date="2024" name="Plant Biotechnol. J.">
        <title>Genome and CRISPR/Cas9 system of a widespread forest tree (Populus alba) in the world.</title>
        <authorList>
            <person name="Liu Y.J."/>
            <person name="Jiang P.F."/>
            <person name="Han X.M."/>
            <person name="Li X.Y."/>
            <person name="Wang H.M."/>
            <person name="Wang Y.J."/>
            <person name="Wang X.X."/>
            <person name="Zeng Q.Y."/>
        </authorList>
    </citation>
    <scope>NUCLEOTIDE SEQUENCE [LARGE SCALE GENOMIC DNA]</scope>
    <source>
        <strain evidence="2">cv. PAL-ZL1</strain>
    </source>
</reference>
<dbReference type="EMBL" id="RCHU02000002">
    <property type="protein sequence ID" value="KAL3604468.1"/>
    <property type="molecule type" value="Genomic_DNA"/>
</dbReference>
<organism evidence="1 2">
    <name type="scientific">Populus alba</name>
    <name type="common">White poplar</name>
    <dbReference type="NCBI Taxonomy" id="43335"/>
    <lineage>
        <taxon>Eukaryota</taxon>
        <taxon>Viridiplantae</taxon>
        <taxon>Streptophyta</taxon>
        <taxon>Embryophyta</taxon>
        <taxon>Tracheophyta</taxon>
        <taxon>Spermatophyta</taxon>
        <taxon>Magnoliopsida</taxon>
        <taxon>eudicotyledons</taxon>
        <taxon>Gunneridae</taxon>
        <taxon>Pentapetalae</taxon>
        <taxon>rosids</taxon>
        <taxon>fabids</taxon>
        <taxon>Malpighiales</taxon>
        <taxon>Salicaceae</taxon>
        <taxon>Saliceae</taxon>
        <taxon>Populus</taxon>
    </lineage>
</organism>